<dbReference type="PANTHER" id="PTHR43512:SF4">
    <property type="entry name" value="TRANSLATION FACTOR GUF1 HOMOLOG, CHLOROPLASTIC"/>
    <property type="match status" value="1"/>
</dbReference>
<evidence type="ECO:0000256" key="2">
    <source>
        <dbReference type="ARBA" id="ARBA00022475"/>
    </source>
</evidence>
<dbReference type="Pfam" id="PF03144">
    <property type="entry name" value="GTP_EFTU_D2"/>
    <property type="match status" value="1"/>
</dbReference>
<dbReference type="Gene3D" id="3.30.70.870">
    <property type="entry name" value="Elongation Factor G (Translational Gtpase), domain 3"/>
    <property type="match status" value="1"/>
</dbReference>
<dbReference type="GO" id="GO:0045727">
    <property type="term" value="P:positive regulation of translation"/>
    <property type="evidence" value="ECO:0007669"/>
    <property type="project" value="UniProtKB-UniRule"/>
</dbReference>
<proteinExistence type="inferred from homology"/>
<dbReference type="Pfam" id="PF00009">
    <property type="entry name" value="GTP_EFTU"/>
    <property type="match status" value="1"/>
</dbReference>
<dbReference type="GO" id="GO:0097216">
    <property type="term" value="F:guanosine tetraphosphate binding"/>
    <property type="evidence" value="ECO:0007669"/>
    <property type="project" value="UniProtKB-ARBA"/>
</dbReference>
<dbReference type="FunFam" id="3.30.70.2570:FF:000001">
    <property type="entry name" value="Translation factor GUF1, mitochondrial"/>
    <property type="match status" value="1"/>
</dbReference>
<dbReference type="AlphaFoldDB" id="A0A0A7RYU8"/>
<organism evidence="14 15">
    <name type="scientific">Frischella perrara</name>
    <dbReference type="NCBI Taxonomy" id="1267021"/>
    <lineage>
        <taxon>Bacteria</taxon>
        <taxon>Pseudomonadati</taxon>
        <taxon>Pseudomonadota</taxon>
        <taxon>Gammaproteobacteria</taxon>
        <taxon>Orbales</taxon>
        <taxon>Orbaceae</taxon>
        <taxon>Frischella</taxon>
    </lineage>
</organism>
<dbReference type="NCBIfam" id="TIGR01393">
    <property type="entry name" value="lepA"/>
    <property type="match status" value="1"/>
</dbReference>
<dbReference type="HOGENOM" id="CLU_009995_3_3_6"/>
<gene>
    <name evidence="12" type="primary">lepA</name>
    <name evidence="14" type="ORF">FPB0191_00670</name>
</gene>
<dbReference type="PROSITE" id="PS00301">
    <property type="entry name" value="G_TR_1"/>
    <property type="match status" value="1"/>
</dbReference>
<dbReference type="PANTHER" id="PTHR43512">
    <property type="entry name" value="TRANSLATION FACTOR GUF1-RELATED"/>
    <property type="match status" value="1"/>
</dbReference>
<dbReference type="InterPro" id="IPR013842">
    <property type="entry name" value="LepA_CTD"/>
</dbReference>
<dbReference type="FunFam" id="3.30.70.240:FF:000007">
    <property type="entry name" value="Translation factor GUF1, mitochondrial"/>
    <property type="match status" value="1"/>
</dbReference>
<dbReference type="InterPro" id="IPR006297">
    <property type="entry name" value="EF-4"/>
</dbReference>
<evidence type="ECO:0000313" key="14">
    <source>
        <dbReference type="EMBL" id="AJA44500.1"/>
    </source>
</evidence>
<dbReference type="Proteomes" id="UP000030901">
    <property type="component" value="Chromosome"/>
</dbReference>
<sequence>MNSNNIRNFCIIAHIDHGKSTLADRLIETTNTVSEREMKEQLLDNMDLERERGITIKLQTVRMYYKASDNIEYELNLIDTPGHTDFNYEVSRSLAACEGALLLVDATQGVQAQTIANLKLALEQNLTIIPVINKIDMPNADAESVIKELEELEEFDGLDLSNVILASAKNGIGIDDILESIIQHVPAPKGNSEKPLQALIFDSHYDVYRGVVLHIRVFNGSIRAGMKIKMLKSDLVFEALQVGVFLPEMQSVEALDAGEVGFISTNIKVVSNIKVGDTIINPNIPDTEAVPGYKEVKPMVYAGLFPIRNEDQDKLKDAVEKLALNDSAFIYKQENSMALGVGFRCGFLGILHMEIIQERLEREYGIEILSTFPSVEYRVTLKNGEIATINNPMLLPSFEKIDYIEEPFIDAAIIIPMENIGEIMELCQEKRGCYVDMVYLNNKMAELIFKLPISEIAYDFYDSLKSLTHGYASIDYRDRSYVVSDLVKMDIWLNDEMVDAFSFILPRDKSFERGKQIVQKMKHVIPRKLYPMPVQSVVENKVIAREDIPPLRKSVTGKGYSGSTSKKKKIAKNIKDNKVRQRKFGGVDIPQEAFHAVLDVR</sequence>
<dbReference type="PRINTS" id="PR00315">
    <property type="entry name" value="ELONGATNFCT"/>
</dbReference>
<dbReference type="InterPro" id="IPR005225">
    <property type="entry name" value="Small_GTP-bd"/>
</dbReference>
<protein>
    <recommendedName>
        <fullName evidence="11 12">Elongation factor 4</fullName>
        <shortName evidence="12">EF-4</shortName>
        <ecNumber evidence="11 12">3.6.5.n1</ecNumber>
    </recommendedName>
    <alternativeName>
        <fullName evidence="12">Ribosomal back-translocase LepA</fullName>
    </alternativeName>
</protein>
<evidence type="ECO:0000256" key="12">
    <source>
        <dbReference type="HAMAP-Rule" id="MF_00071"/>
    </source>
</evidence>
<evidence type="ECO:0000313" key="15">
    <source>
        <dbReference type="Proteomes" id="UP000030901"/>
    </source>
</evidence>
<dbReference type="FunFam" id="2.40.30.10:FF:000015">
    <property type="entry name" value="Translation factor GUF1, mitochondrial"/>
    <property type="match status" value="1"/>
</dbReference>
<feature type="binding site" evidence="12">
    <location>
        <begin position="16"/>
        <end position="21"/>
    </location>
    <ligand>
        <name>GTP</name>
        <dbReference type="ChEBI" id="CHEBI:37565"/>
    </ligand>
</feature>
<dbReference type="InterPro" id="IPR027417">
    <property type="entry name" value="P-loop_NTPase"/>
</dbReference>
<keyword evidence="15" id="KW-1185">Reference proteome</keyword>
<comment type="catalytic activity">
    <reaction evidence="8 12">
        <text>GTP + H2O = GDP + phosphate + H(+)</text>
        <dbReference type="Rhea" id="RHEA:19669"/>
        <dbReference type="ChEBI" id="CHEBI:15377"/>
        <dbReference type="ChEBI" id="CHEBI:15378"/>
        <dbReference type="ChEBI" id="CHEBI:37565"/>
        <dbReference type="ChEBI" id="CHEBI:43474"/>
        <dbReference type="ChEBI" id="CHEBI:58189"/>
        <dbReference type="EC" id="3.6.5.n1"/>
    </reaction>
</comment>
<dbReference type="SUPFAM" id="SSF52540">
    <property type="entry name" value="P-loop containing nucleoside triphosphate hydrolases"/>
    <property type="match status" value="1"/>
</dbReference>
<evidence type="ECO:0000256" key="6">
    <source>
        <dbReference type="ARBA" id="ARBA00023134"/>
    </source>
</evidence>
<dbReference type="FunFam" id="3.30.70.870:FF:000004">
    <property type="entry name" value="Translation factor GUF1, mitochondrial"/>
    <property type="match status" value="1"/>
</dbReference>
<dbReference type="SUPFAM" id="SSF50447">
    <property type="entry name" value="Translation proteins"/>
    <property type="match status" value="1"/>
</dbReference>
<dbReference type="InterPro" id="IPR009000">
    <property type="entry name" value="Transl_B-barrel_sf"/>
</dbReference>
<dbReference type="InterPro" id="IPR035654">
    <property type="entry name" value="LepA_IV"/>
</dbReference>
<dbReference type="InterPro" id="IPR038363">
    <property type="entry name" value="LepA_C_sf"/>
</dbReference>
<dbReference type="Pfam" id="PF00679">
    <property type="entry name" value="EFG_C"/>
    <property type="match status" value="1"/>
</dbReference>
<accession>A0A0A7RYU8</accession>
<feature type="binding site" evidence="12">
    <location>
        <begin position="133"/>
        <end position="136"/>
    </location>
    <ligand>
        <name>GTP</name>
        <dbReference type="ChEBI" id="CHEBI:37565"/>
    </ligand>
</feature>
<dbReference type="GO" id="GO:0005886">
    <property type="term" value="C:plasma membrane"/>
    <property type="evidence" value="ECO:0007669"/>
    <property type="project" value="UniProtKB-SubCell"/>
</dbReference>
<name>A0A0A7RYU8_FRIPE</name>
<dbReference type="InterPro" id="IPR004161">
    <property type="entry name" value="EFTu-like_2"/>
</dbReference>
<dbReference type="RefSeq" id="WP_039104002.1">
    <property type="nucleotide sequence ID" value="NZ_CP009056.1"/>
</dbReference>
<comment type="similarity">
    <text evidence="10">Belongs to the GTP-binding elongation factor family. LepA subfamily.</text>
</comment>
<dbReference type="NCBIfam" id="TIGR00231">
    <property type="entry name" value="small_GTP"/>
    <property type="match status" value="1"/>
</dbReference>
<dbReference type="EC" id="3.6.5.n1" evidence="11 12"/>
<dbReference type="STRING" id="1267021.FPB0191_00670"/>
<dbReference type="Gene3D" id="2.40.30.10">
    <property type="entry name" value="Translation factors"/>
    <property type="match status" value="1"/>
</dbReference>
<dbReference type="GO" id="GO:0003924">
    <property type="term" value="F:GTPase activity"/>
    <property type="evidence" value="ECO:0007669"/>
    <property type="project" value="UniProtKB-UniRule"/>
</dbReference>
<dbReference type="HAMAP" id="MF_00071">
    <property type="entry name" value="LepA"/>
    <property type="match status" value="1"/>
</dbReference>
<dbReference type="CDD" id="cd03709">
    <property type="entry name" value="lepA_C"/>
    <property type="match status" value="1"/>
</dbReference>
<dbReference type="InterPro" id="IPR031157">
    <property type="entry name" value="G_TR_CS"/>
</dbReference>
<dbReference type="CDD" id="cd03699">
    <property type="entry name" value="EF4_II"/>
    <property type="match status" value="1"/>
</dbReference>
<feature type="domain" description="Tr-type G" evidence="13">
    <location>
        <begin position="4"/>
        <end position="189"/>
    </location>
</feature>
<dbReference type="SUPFAM" id="SSF54980">
    <property type="entry name" value="EF-G C-terminal domain-like"/>
    <property type="match status" value="2"/>
</dbReference>
<keyword evidence="4 12" id="KW-0378">Hydrolase</keyword>
<dbReference type="CDD" id="cd01890">
    <property type="entry name" value="LepA"/>
    <property type="match status" value="1"/>
</dbReference>
<dbReference type="GO" id="GO:0003746">
    <property type="term" value="F:translation elongation factor activity"/>
    <property type="evidence" value="ECO:0007669"/>
    <property type="project" value="UniProtKB-UniRule"/>
</dbReference>
<comment type="similarity">
    <text evidence="1 12">Belongs to the TRAFAC class translation factor GTPase superfamily. Classic translation factor GTPase family. LepA subfamily.</text>
</comment>
<dbReference type="Gene3D" id="3.30.70.2570">
    <property type="entry name" value="Elongation factor 4, C-terminal domain"/>
    <property type="match status" value="1"/>
</dbReference>
<dbReference type="PROSITE" id="PS51722">
    <property type="entry name" value="G_TR_2"/>
    <property type="match status" value="1"/>
</dbReference>
<keyword evidence="2 12" id="KW-1003">Cell membrane</keyword>
<dbReference type="Pfam" id="PF06421">
    <property type="entry name" value="LepA_C"/>
    <property type="match status" value="1"/>
</dbReference>
<evidence type="ECO:0000256" key="11">
    <source>
        <dbReference type="ARBA" id="ARBA00066744"/>
    </source>
</evidence>
<evidence type="ECO:0000259" key="13">
    <source>
        <dbReference type="PROSITE" id="PS51722"/>
    </source>
</evidence>
<evidence type="ECO:0000256" key="3">
    <source>
        <dbReference type="ARBA" id="ARBA00022741"/>
    </source>
</evidence>
<comment type="subcellular location">
    <subcellularLocation>
        <location evidence="12">Cell membrane</location>
        <topology evidence="12">Peripheral membrane protein</topology>
        <orientation evidence="12">Cytoplasmic side</orientation>
    </subcellularLocation>
</comment>
<dbReference type="Gene3D" id="3.40.50.300">
    <property type="entry name" value="P-loop containing nucleotide triphosphate hydrolases"/>
    <property type="match status" value="1"/>
</dbReference>
<dbReference type="KEGG" id="fpp:FPB0191_00670"/>
<evidence type="ECO:0000256" key="8">
    <source>
        <dbReference type="ARBA" id="ARBA00050293"/>
    </source>
</evidence>
<evidence type="ECO:0000256" key="4">
    <source>
        <dbReference type="ARBA" id="ARBA00022801"/>
    </source>
</evidence>
<comment type="function">
    <text evidence="9 12">Required for accurate and efficient protein synthesis under certain stress conditions. May act as a fidelity factor of the translation reaction, by catalyzing a one-codon backward translocation of tRNAs on improperly translocated ribosomes. Back-translocation proceeds from a post-translocation (POST) complex to a pre-translocation (PRE) complex, thus giving elongation factor G a second chance to translocate the tRNAs correctly. Binds to ribosomes in a GTP-dependent manner.</text>
</comment>
<evidence type="ECO:0000256" key="10">
    <source>
        <dbReference type="ARBA" id="ARBA00061052"/>
    </source>
</evidence>
<evidence type="ECO:0000256" key="7">
    <source>
        <dbReference type="ARBA" id="ARBA00023136"/>
    </source>
</evidence>
<keyword evidence="6 12" id="KW-0342">GTP-binding</keyword>
<dbReference type="GO" id="GO:0005525">
    <property type="term" value="F:GTP binding"/>
    <property type="evidence" value="ECO:0007669"/>
    <property type="project" value="UniProtKB-UniRule"/>
</dbReference>
<dbReference type="InterPro" id="IPR000640">
    <property type="entry name" value="EFG_V-like"/>
</dbReference>
<dbReference type="FunFam" id="3.40.50.300:FF:000078">
    <property type="entry name" value="Elongation factor 4"/>
    <property type="match status" value="1"/>
</dbReference>
<dbReference type="CDD" id="cd16260">
    <property type="entry name" value="EF4_III"/>
    <property type="match status" value="1"/>
</dbReference>
<dbReference type="GO" id="GO:0043022">
    <property type="term" value="F:ribosome binding"/>
    <property type="evidence" value="ECO:0007669"/>
    <property type="project" value="UniProtKB-UniRule"/>
</dbReference>
<evidence type="ECO:0000256" key="5">
    <source>
        <dbReference type="ARBA" id="ARBA00022917"/>
    </source>
</evidence>
<keyword evidence="3 12" id="KW-0547">Nucleotide-binding</keyword>
<dbReference type="InterPro" id="IPR000795">
    <property type="entry name" value="T_Tr_GTP-bd_dom"/>
</dbReference>
<dbReference type="OrthoDB" id="2147781at2"/>
<reference evidence="14 15" key="1">
    <citation type="journal article" date="2014" name="Appl. Environ. Microbiol.">
        <title>Gut symbionts from distinct hosts exhibit genotoxic activity via divergent colibactin biosynthetic pathways.</title>
        <authorList>
            <person name="Engel P."/>
            <person name="Vizcaino M.I."/>
            <person name="Crawford J.M."/>
        </authorList>
    </citation>
    <scope>NUCLEOTIDE SEQUENCE [LARGE SCALE GENOMIC DNA]</scope>
    <source>
        <strain evidence="14 15">PEB0191</strain>
    </source>
</reference>
<dbReference type="InterPro" id="IPR035647">
    <property type="entry name" value="EFG_III/V"/>
</dbReference>
<dbReference type="EMBL" id="CP009056">
    <property type="protein sequence ID" value="AJA44500.1"/>
    <property type="molecule type" value="Genomic_DNA"/>
</dbReference>
<dbReference type="Gene3D" id="3.30.70.240">
    <property type="match status" value="1"/>
</dbReference>
<evidence type="ECO:0000256" key="1">
    <source>
        <dbReference type="ARBA" id="ARBA00005454"/>
    </source>
</evidence>
<evidence type="ECO:0000256" key="9">
    <source>
        <dbReference type="ARBA" id="ARBA00057626"/>
    </source>
</evidence>
<keyword evidence="5 12" id="KW-0648">Protein biosynthesis</keyword>
<keyword evidence="7 12" id="KW-0472">Membrane</keyword>